<organism evidence="2 3">
    <name type="scientific">Polarella glacialis</name>
    <name type="common">Dinoflagellate</name>
    <dbReference type="NCBI Taxonomy" id="89957"/>
    <lineage>
        <taxon>Eukaryota</taxon>
        <taxon>Sar</taxon>
        <taxon>Alveolata</taxon>
        <taxon>Dinophyceae</taxon>
        <taxon>Suessiales</taxon>
        <taxon>Suessiaceae</taxon>
        <taxon>Polarella</taxon>
    </lineage>
</organism>
<feature type="compositionally biased region" description="Pro residues" evidence="1">
    <location>
        <begin position="622"/>
        <end position="636"/>
    </location>
</feature>
<dbReference type="Proteomes" id="UP000654075">
    <property type="component" value="Unassembled WGS sequence"/>
</dbReference>
<accession>A0A813G0P6</accession>
<feature type="compositionally biased region" description="Basic and acidic residues" evidence="1">
    <location>
        <begin position="489"/>
        <end position="501"/>
    </location>
</feature>
<feature type="compositionally biased region" description="Low complexity" evidence="1">
    <location>
        <begin position="433"/>
        <end position="442"/>
    </location>
</feature>
<dbReference type="EMBL" id="CAJNNV010027435">
    <property type="protein sequence ID" value="CAE8620392.1"/>
    <property type="molecule type" value="Genomic_DNA"/>
</dbReference>
<dbReference type="OrthoDB" id="434106at2759"/>
<name>A0A813G0P6_POLGL</name>
<protein>
    <submittedName>
        <fullName evidence="2">Uncharacterized protein</fullName>
    </submittedName>
</protein>
<feature type="region of interest" description="Disordered" evidence="1">
    <location>
        <begin position="339"/>
        <end position="360"/>
    </location>
</feature>
<proteinExistence type="predicted"/>
<evidence type="ECO:0000313" key="3">
    <source>
        <dbReference type="Proteomes" id="UP000654075"/>
    </source>
</evidence>
<feature type="region of interest" description="Disordered" evidence="1">
    <location>
        <begin position="580"/>
        <end position="601"/>
    </location>
</feature>
<feature type="region of interest" description="Disordered" evidence="1">
    <location>
        <begin position="433"/>
        <end position="518"/>
    </location>
</feature>
<comment type="caution">
    <text evidence="2">The sequence shown here is derived from an EMBL/GenBank/DDBJ whole genome shotgun (WGS) entry which is preliminary data.</text>
</comment>
<feature type="compositionally biased region" description="Polar residues" evidence="1">
    <location>
        <begin position="404"/>
        <end position="415"/>
    </location>
</feature>
<reference evidence="2" key="1">
    <citation type="submission" date="2021-02" db="EMBL/GenBank/DDBJ databases">
        <authorList>
            <person name="Dougan E. K."/>
            <person name="Rhodes N."/>
            <person name="Thang M."/>
            <person name="Chan C."/>
        </authorList>
    </citation>
    <scope>NUCLEOTIDE SEQUENCE</scope>
</reference>
<evidence type="ECO:0000256" key="1">
    <source>
        <dbReference type="SAM" id="MobiDB-lite"/>
    </source>
</evidence>
<evidence type="ECO:0000313" key="2">
    <source>
        <dbReference type="EMBL" id="CAE8620392.1"/>
    </source>
</evidence>
<feature type="compositionally biased region" description="Low complexity" evidence="1">
    <location>
        <begin position="450"/>
        <end position="462"/>
    </location>
</feature>
<feature type="region of interest" description="Disordered" evidence="1">
    <location>
        <begin position="384"/>
        <end position="415"/>
    </location>
</feature>
<feature type="compositionally biased region" description="Low complexity" evidence="1">
    <location>
        <begin position="469"/>
        <end position="488"/>
    </location>
</feature>
<dbReference type="AlphaFoldDB" id="A0A813G0P6"/>
<keyword evidence="3" id="KW-1185">Reference proteome</keyword>
<sequence length="642" mass="69466">MWDPAEATSMNAEHPMLVDGERQCDALFVPADGGRSFDVFLLDLHGGVDHACVLGRRLVPAEPLLPALEGWAAQREGGRFLVSAGDLQRRWRHDHLAPGEVASFAAWCGLLDSLAMRQSASEVKALRHEIEQKIGILQERFVHLALAGRVQGPWDLTSEAELVKTETSSLLEVLGKRASRWEREQEADDVRSLAADPGRGVTALANGVKAVACLRQLLHARHPEPRQFSGPEALNSQAPAVQLLRILGSAPQTPAAEQLATSQLGAASSLQVGSSLALEEDWATPEYTPEQLSFASSITPTFSSGASHSALLRSTSERVAGEGQDESERTLLAGPRMWQRHLPGFHSPDTGGSHLEGQTGLAPEEVEDVTVSRARAWLQSRGLSDSTLSHPEDFTPSPLWRSPSAPSLPSRHSTQQLVSASSISVATASESVTSPSASFPSVLLQPSLEPPSSWSRGPAPSSARRRPRPSSAPGGAASERSTSTTSSSEIRRREAEQDRQRARTRAAMLPSAQTPAEEAVRRAQRRARAGSQRIAAEQAALRGHVLGVNGEPVPAASIDIFRRRDERLRRFVEVRLQRQSLADSAETQPAPRYEEVLGDEEEEVDLSFLEAEAEAFTLPWELPQPSPAPEPCPAPRPLDSEE</sequence>
<gene>
    <name evidence="2" type="ORF">PGLA1383_LOCUS37954</name>
</gene>
<feature type="region of interest" description="Disordered" evidence="1">
    <location>
        <begin position="618"/>
        <end position="642"/>
    </location>
</feature>